<dbReference type="Gramene" id="rna49006">
    <property type="protein sequence ID" value="RHN42554.1"/>
    <property type="gene ID" value="gene49006"/>
</dbReference>
<dbReference type="AlphaFoldDB" id="A0A396GSR8"/>
<reference evidence="2" key="1">
    <citation type="journal article" date="2018" name="Nat. Plants">
        <title>Whole-genome landscape of Medicago truncatula symbiotic genes.</title>
        <authorList>
            <person name="Pecrix Y."/>
            <person name="Gamas P."/>
            <person name="Carrere S."/>
        </authorList>
    </citation>
    <scope>NUCLEOTIDE SEQUENCE</scope>
    <source>
        <tissue evidence="2">Leaves</tissue>
    </source>
</reference>
<organism evidence="2">
    <name type="scientific">Medicago truncatula</name>
    <name type="common">Barrel medic</name>
    <name type="synonym">Medicago tribuloides</name>
    <dbReference type="NCBI Taxonomy" id="3880"/>
    <lineage>
        <taxon>Eukaryota</taxon>
        <taxon>Viridiplantae</taxon>
        <taxon>Streptophyta</taxon>
        <taxon>Embryophyta</taxon>
        <taxon>Tracheophyta</taxon>
        <taxon>Spermatophyta</taxon>
        <taxon>Magnoliopsida</taxon>
        <taxon>eudicotyledons</taxon>
        <taxon>Gunneridae</taxon>
        <taxon>Pentapetalae</taxon>
        <taxon>rosids</taxon>
        <taxon>fabids</taxon>
        <taxon>Fabales</taxon>
        <taxon>Fabaceae</taxon>
        <taxon>Papilionoideae</taxon>
        <taxon>50 kb inversion clade</taxon>
        <taxon>NPAAA clade</taxon>
        <taxon>Hologalegina</taxon>
        <taxon>IRL clade</taxon>
        <taxon>Trifolieae</taxon>
        <taxon>Medicago</taxon>
    </lineage>
</organism>
<keyword evidence="1" id="KW-0812">Transmembrane</keyword>
<gene>
    <name evidence="2" type="ORF">MtrunA17_Chr8g0378131</name>
</gene>
<dbReference type="EMBL" id="PSQE01000008">
    <property type="protein sequence ID" value="RHN42554.1"/>
    <property type="molecule type" value="Genomic_DNA"/>
</dbReference>
<proteinExistence type="predicted"/>
<name>A0A396GSR8_MEDTR</name>
<evidence type="ECO:0000256" key="1">
    <source>
        <dbReference type="SAM" id="Phobius"/>
    </source>
</evidence>
<feature type="transmembrane region" description="Helical" evidence="1">
    <location>
        <begin position="56"/>
        <end position="75"/>
    </location>
</feature>
<feature type="transmembrane region" description="Helical" evidence="1">
    <location>
        <begin position="32"/>
        <end position="49"/>
    </location>
</feature>
<evidence type="ECO:0008006" key="3">
    <source>
        <dbReference type="Google" id="ProtNLM"/>
    </source>
</evidence>
<keyword evidence="1" id="KW-1133">Transmembrane helix</keyword>
<evidence type="ECO:0000313" key="2">
    <source>
        <dbReference type="EMBL" id="RHN42554.1"/>
    </source>
</evidence>
<feature type="transmembrane region" description="Helical" evidence="1">
    <location>
        <begin position="7"/>
        <end position="26"/>
    </location>
</feature>
<sequence>MLLRLIFLLFIPVFVLPVSFLLLFIFSFFSSFIIFIFLDLFLSFLFLFLNFFFSAVFLFFNLFFSFVFLFINLFFPSNGCFQVLVEILPHRYGYSISFRMKISSMVLNCSISKRSYLGKHSFPINLLSIQTLIPEFFTAITQGSTTPSHKLNSPLIHPMV</sequence>
<dbReference type="Proteomes" id="UP000265566">
    <property type="component" value="Chromosome 8"/>
</dbReference>
<keyword evidence="1" id="KW-0472">Membrane</keyword>
<protein>
    <recommendedName>
        <fullName evidence="3">Transmembrane protein</fullName>
    </recommendedName>
</protein>
<accession>A0A396GSR8</accession>
<comment type="caution">
    <text evidence="2">The sequence shown here is derived from an EMBL/GenBank/DDBJ whole genome shotgun (WGS) entry which is preliminary data.</text>
</comment>